<proteinExistence type="predicted"/>
<keyword evidence="3" id="KW-1185">Reference proteome</keyword>
<evidence type="ECO:0000313" key="3">
    <source>
        <dbReference type="Proteomes" id="UP000838756"/>
    </source>
</evidence>
<protein>
    <submittedName>
        <fullName evidence="2">Jg7831 protein</fullName>
    </submittedName>
</protein>
<comment type="caution">
    <text evidence="2">The sequence shown here is derived from an EMBL/GenBank/DDBJ whole genome shotgun (WGS) entry which is preliminary data.</text>
</comment>
<feature type="region of interest" description="Disordered" evidence="1">
    <location>
        <begin position="1"/>
        <end position="24"/>
    </location>
</feature>
<dbReference type="EMBL" id="CAKXAJ010025311">
    <property type="protein sequence ID" value="CAH2237977.1"/>
    <property type="molecule type" value="Genomic_DNA"/>
</dbReference>
<sequence length="125" mass="13676">MAPAEDLPYERALTSAPGRSGRRHVALVRPSGAAQSGTSQRSYSCCQCTWRKYGCRLMSSMPPAPSRSAGSPHLRDQRARLQRHAVGQLDDGVAPQVRLRRPQRLRPAQTTWLVPSAGTEGVQTI</sequence>
<gene>
    <name evidence="2" type="primary">jg7831</name>
    <name evidence="2" type="ORF">PAEG_LOCUS15137</name>
</gene>
<reference evidence="2" key="1">
    <citation type="submission" date="2022-03" db="EMBL/GenBank/DDBJ databases">
        <authorList>
            <person name="Lindestad O."/>
        </authorList>
    </citation>
    <scope>NUCLEOTIDE SEQUENCE</scope>
</reference>
<name>A0A8S4RN08_9NEOP</name>
<dbReference type="Proteomes" id="UP000838756">
    <property type="component" value="Unassembled WGS sequence"/>
</dbReference>
<dbReference type="AlphaFoldDB" id="A0A8S4RN08"/>
<evidence type="ECO:0000256" key="1">
    <source>
        <dbReference type="SAM" id="MobiDB-lite"/>
    </source>
</evidence>
<accession>A0A8S4RN08</accession>
<evidence type="ECO:0000313" key="2">
    <source>
        <dbReference type="EMBL" id="CAH2237977.1"/>
    </source>
</evidence>
<organism evidence="2 3">
    <name type="scientific">Pararge aegeria aegeria</name>
    <dbReference type="NCBI Taxonomy" id="348720"/>
    <lineage>
        <taxon>Eukaryota</taxon>
        <taxon>Metazoa</taxon>
        <taxon>Ecdysozoa</taxon>
        <taxon>Arthropoda</taxon>
        <taxon>Hexapoda</taxon>
        <taxon>Insecta</taxon>
        <taxon>Pterygota</taxon>
        <taxon>Neoptera</taxon>
        <taxon>Endopterygota</taxon>
        <taxon>Lepidoptera</taxon>
        <taxon>Glossata</taxon>
        <taxon>Ditrysia</taxon>
        <taxon>Papilionoidea</taxon>
        <taxon>Nymphalidae</taxon>
        <taxon>Satyrinae</taxon>
        <taxon>Satyrini</taxon>
        <taxon>Parargina</taxon>
        <taxon>Pararge</taxon>
    </lineage>
</organism>